<evidence type="ECO:0000313" key="1">
    <source>
        <dbReference type="Proteomes" id="UP000887574"/>
    </source>
</evidence>
<sequence>MIQRKIGIDHNTFLSSIRLWIYSFIRLRRSSRWSLMQSRPSQSIPPASATMLIGSVFANGWNRKSSSVNSKLAEIFEEIDLEQDEENEIDSDVS</sequence>
<dbReference type="WBParaSite" id="jg15630">
    <property type="protein sequence ID" value="jg15630"/>
    <property type="gene ID" value="jg15630"/>
</dbReference>
<proteinExistence type="predicted"/>
<evidence type="ECO:0000313" key="2">
    <source>
        <dbReference type="WBParaSite" id="jg15630"/>
    </source>
</evidence>
<protein>
    <submittedName>
        <fullName evidence="2">Uncharacterized protein</fullName>
    </submittedName>
</protein>
<reference evidence="2" key="1">
    <citation type="submission" date="2022-11" db="UniProtKB">
        <authorList>
            <consortium name="WormBaseParasite"/>
        </authorList>
    </citation>
    <scope>IDENTIFICATION</scope>
</reference>
<accession>A0A915D3V0</accession>
<name>A0A915D3V0_9BILA</name>
<organism evidence="1 2">
    <name type="scientific">Ditylenchus dipsaci</name>
    <dbReference type="NCBI Taxonomy" id="166011"/>
    <lineage>
        <taxon>Eukaryota</taxon>
        <taxon>Metazoa</taxon>
        <taxon>Ecdysozoa</taxon>
        <taxon>Nematoda</taxon>
        <taxon>Chromadorea</taxon>
        <taxon>Rhabditida</taxon>
        <taxon>Tylenchina</taxon>
        <taxon>Tylenchomorpha</taxon>
        <taxon>Sphaerularioidea</taxon>
        <taxon>Anguinidae</taxon>
        <taxon>Anguininae</taxon>
        <taxon>Ditylenchus</taxon>
    </lineage>
</organism>
<dbReference type="AlphaFoldDB" id="A0A915D3V0"/>
<keyword evidence="1" id="KW-1185">Reference proteome</keyword>
<dbReference type="Proteomes" id="UP000887574">
    <property type="component" value="Unplaced"/>
</dbReference>